<protein>
    <submittedName>
        <fullName evidence="2">Uncharacterized protein</fullName>
    </submittedName>
</protein>
<keyword evidence="3" id="KW-1185">Reference proteome</keyword>
<comment type="caution">
    <text evidence="2">The sequence shown here is derived from an EMBL/GenBank/DDBJ whole genome shotgun (WGS) entry which is preliminary data.</text>
</comment>
<dbReference type="EMBL" id="JAHRHJ020000005">
    <property type="protein sequence ID" value="KAH9315931.1"/>
    <property type="molecule type" value="Genomic_DNA"/>
</dbReference>
<evidence type="ECO:0000313" key="2">
    <source>
        <dbReference type="EMBL" id="KAH9315931.1"/>
    </source>
</evidence>
<feature type="non-terminal residue" evidence="2">
    <location>
        <position position="95"/>
    </location>
</feature>
<proteinExistence type="predicted"/>
<name>A0AA38G468_TAXCH</name>
<feature type="compositionally biased region" description="Basic and acidic residues" evidence="1">
    <location>
        <begin position="1"/>
        <end position="22"/>
    </location>
</feature>
<accession>A0AA38G468</accession>
<dbReference type="Proteomes" id="UP000824469">
    <property type="component" value="Unassembled WGS sequence"/>
</dbReference>
<gene>
    <name evidence="2" type="ORF">KI387_024558</name>
</gene>
<sequence>FMLGLDDNKHVRDDSHTSRDDTLTASHTSSISENSSHNASHTSSPTPFYVDDTLNDILFSDSLFDLVETLDSHDSISLHTVECESHAPLSSSSEI</sequence>
<feature type="compositionally biased region" description="Low complexity" evidence="1">
    <location>
        <begin position="24"/>
        <end position="40"/>
    </location>
</feature>
<reference evidence="2 3" key="1">
    <citation type="journal article" date="2021" name="Nat. Plants">
        <title>The Taxus genome provides insights into paclitaxel biosynthesis.</title>
        <authorList>
            <person name="Xiong X."/>
            <person name="Gou J."/>
            <person name="Liao Q."/>
            <person name="Li Y."/>
            <person name="Zhou Q."/>
            <person name="Bi G."/>
            <person name="Li C."/>
            <person name="Du R."/>
            <person name="Wang X."/>
            <person name="Sun T."/>
            <person name="Guo L."/>
            <person name="Liang H."/>
            <person name="Lu P."/>
            <person name="Wu Y."/>
            <person name="Zhang Z."/>
            <person name="Ro D.K."/>
            <person name="Shang Y."/>
            <person name="Huang S."/>
            <person name="Yan J."/>
        </authorList>
    </citation>
    <scope>NUCLEOTIDE SEQUENCE [LARGE SCALE GENOMIC DNA]</scope>
    <source>
        <strain evidence="2">Ta-2019</strain>
    </source>
</reference>
<evidence type="ECO:0000256" key="1">
    <source>
        <dbReference type="SAM" id="MobiDB-lite"/>
    </source>
</evidence>
<feature type="region of interest" description="Disordered" evidence="1">
    <location>
        <begin position="1"/>
        <end position="46"/>
    </location>
</feature>
<organism evidence="2 3">
    <name type="scientific">Taxus chinensis</name>
    <name type="common">Chinese yew</name>
    <name type="synonym">Taxus wallichiana var. chinensis</name>
    <dbReference type="NCBI Taxonomy" id="29808"/>
    <lineage>
        <taxon>Eukaryota</taxon>
        <taxon>Viridiplantae</taxon>
        <taxon>Streptophyta</taxon>
        <taxon>Embryophyta</taxon>
        <taxon>Tracheophyta</taxon>
        <taxon>Spermatophyta</taxon>
        <taxon>Pinopsida</taxon>
        <taxon>Pinidae</taxon>
        <taxon>Conifers II</taxon>
        <taxon>Cupressales</taxon>
        <taxon>Taxaceae</taxon>
        <taxon>Taxus</taxon>
    </lineage>
</organism>
<evidence type="ECO:0000313" key="3">
    <source>
        <dbReference type="Proteomes" id="UP000824469"/>
    </source>
</evidence>
<feature type="non-terminal residue" evidence="2">
    <location>
        <position position="1"/>
    </location>
</feature>
<dbReference type="AlphaFoldDB" id="A0AA38G468"/>